<keyword evidence="1" id="KW-0175">Coiled coil</keyword>
<accession>A0AAD7DSL4</accession>
<reference evidence="3" key="1">
    <citation type="submission" date="2023-03" db="EMBL/GenBank/DDBJ databases">
        <title>Massive genome expansion in bonnet fungi (Mycena s.s.) driven by repeated elements and novel gene families across ecological guilds.</title>
        <authorList>
            <consortium name="Lawrence Berkeley National Laboratory"/>
            <person name="Harder C.B."/>
            <person name="Miyauchi S."/>
            <person name="Viragh M."/>
            <person name="Kuo A."/>
            <person name="Thoen E."/>
            <person name="Andreopoulos B."/>
            <person name="Lu D."/>
            <person name="Skrede I."/>
            <person name="Drula E."/>
            <person name="Henrissat B."/>
            <person name="Morin E."/>
            <person name="Kohler A."/>
            <person name="Barry K."/>
            <person name="LaButti K."/>
            <person name="Morin E."/>
            <person name="Salamov A."/>
            <person name="Lipzen A."/>
            <person name="Mereny Z."/>
            <person name="Hegedus B."/>
            <person name="Baldrian P."/>
            <person name="Stursova M."/>
            <person name="Weitz H."/>
            <person name="Taylor A."/>
            <person name="Grigoriev I.V."/>
            <person name="Nagy L.G."/>
            <person name="Martin F."/>
            <person name="Kauserud H."/>
        </authorList>
    </citation>
    <scope>NUCLEOTIDE SEQUENCE</scope>
    <source>
        <strain evidence="3">CBHHK067</strain>
    </source>
</reference>
<organism evidence="3 4">
    <name type="scientific">Mycena rosella</name>
    <name type="common">Pink bonnet</name>
    <name type="synonym">Agaricus rosellus</name>
    <dbReference type="NCBI Taxonomy" id="1033263"/>
    <lineage>
        <taxon>Eukaryota</taxon>
        <taxon>Fungi</taxon>
        <taxon>Dikarya</taxon>
        <taxon>Basidiomycota</taxon>
        <taxon>Agaricomycotina</taxon>
        <taxon>Agaricomycetes</taxon>
        <taxon>Agaricomycetidae</taxon>
        <taxon>Agaricales</taxon>
        <taxon>Marasmiineae</taxon>
        <taxon>Mycenaceae</taxon>
        <taxon>Mycena</taxon>
    </lineage>
</organism>
<feature type="compositionally biased region" description="Low complexity" evidence="2">
    <location>
        <begin position="243"/>
        <end position="279"/>
    </location>
</feature>
<dbReference type="EMBL" id="JARKIE010000027">
    <property type="protein sequence ID" value="KAJ7698081.1"/>
    <property type="molecule type" value="Genomic_DNA"/>
</dbReference>
<protein>
    <submittedName>
        <fullName evidence="3">Uncharacterized protein</fullName>
    </submittedName>
</protein>
<sequence length="460" mass="50301">MANDRDSDSESEASPRAQLRAAQLTSLDLEAQVARLKMQLAHAREDTVRVRIERGEARTQLAEVRGKYDVLKRWAAAKDSSRSPVHQSPSSPIVPVPALGASKFPGSGFLQSDTELAPSLSFSAAAADRDPRKRIKLDPMLNPAPNNPPTTQPPVCVSLTPVSPDWTSFPVASTLPPRPSPPAPAPPPTKFSASAPVTRFTEREERDARYVPDPVGASQPARFDPPRERPDAGYSYAKRRNSNSRSRNGSRSGSPNPPRRNSVLQSGGAAPVAAPLRRAPGPPDSSWRVGLSHSEDFVNSGRGARIKYTLEPAFPTSRNILLVPYECFGLERTNVTGFEITNYLNIRRRTAWIPAVTELIAVKSGALPAAQVSVRKRPPTEGPELFFPRRTHGPPCTPLPPPTHASTQLDAAQRHRSVAHLRSLDVLLRRRQQLALCARLPRAADARDWWHGPLGYCFPV</sequence>
<evidence type="ECO:0000313" key="3">
    <source>
        <dbReference type="EMBL" id="KAJ7698081.1"/>
    </source>
</evidence>
<gene>
    <name evidence="3" type="ORF">B0H17DRAFT_1130009</name>
</gene>
<dbReference type="Proteomes" id="UP001221757">
    <property type="component" value="Unassembled WGS sequence"/>
</dbReference>
<feature type="compositionally biased region" description="Pro residues" evidence="2">
    <location>
        <begin position="176"/>
        <end position="189"/>
    </location>
</feature>
<feature type="region of interest" description="Disordered" evidence="2">
    <location>
        <begin position="76"/>
        <end position="95"/>
    </location>
</feature>
<dbReference type="AlphaFoldDB" id="A0AAD7DSL4"/>
<feature type="region of interest" description="Disordered" evidence="2">
    <location>
        <begin position="123"/>
        <end position="291"/>
    </location>
</feature>
<name>A0AAD7DSL4_MYCRO</name>
<feature type="compositionally biased region" description="Basic and acidic residues" evidence="2">
    <location>
        <begin position="200"/>
        <end position="210"/>
    </location>
</feature>
<proteinExistence type="predicted"/>
<evidence type="ECO:0000256" key="2">
    <source>
        <dbReference type="SAM" id="MobiDB-lite"/>
    </source>
</evidence>
<feature type="compositionally biased region" description="Low complexity" evidence="2">
    <location>
        <begin position="82"/>
        <end position="91"/>
    </location>
</feature>
<feature type="coiled-coil region" evidence="1">
    <location>
        <begin position="19"/>
        <end position="46"/>
    </location>
</feature>
<comment type="caution">
    <text evidence="3">The sequence shown here is derived from an EMBL/GenBank/DDBJ whole genome shotgun (WGS) entry which is preliminary data.</text>
</comment>
<keyword evidence="4" id="KW-1185">Reference proteome</keyword>
<evidence type="ECO:0000256" key="1">
    <source>
        <dbReference type="SAM" id="Coils"/>
    </source>
</evidence>
<evidence type="ECO:0000313" key="4">
    <source>
        <dbReference type="Proteomes" id="UP001221757"/>
    </source>
</evidence>